<dbReference type="PANTHER" id="PTHR46889">
    <property type="entry name" value="TRANSPOSASE INSF FOR INSERTION SEQUENCE IS3B-RELATED"/>
    <property type="match status" value="1"/>
</dbReference>
<dbReference type="InterPro" id="IPR001584">
    <property type="entry name" value="Integrase_cat-core"/>
</dbReference>
<dbReference type="SUPFAM" id="SSF53098">
    <property type="entry name" value="Ribonuclease H-like"/>
    <property type="match status" value="1"/>
</dbReference>
<reference evidence="4" key="1">
    <citation type="journal article" date="2019" name="Int. J. Syst. Evol. Microbiol.">
        <title>The Global Catalogue of Microorganisms (GCM) 10K type strain sequencing project: providing services to taxonomists for standard genome sequencing and annotation.</title>
        <authorList>
            <consortium name="The Broad Institute Genomics Platform"/>
            <consortium name="The Broad Institute Genome Sequencing Center for Infectious Disease"/>
            <person name="Wu L."/>
            <person name="Ma J."/>
        </authorList>
    </citation>
    <scope>NUCLEOTIDE SEQUENCE [LARGE SCALE GENOMIC DNA]</scope>
    <source>
        <strain evidence="4">CCUG 42001</strain>
    </source>
</reference>
<evidence type="ECO:0000313" key="3">
    <source>
        <dbReference type="EMBL" id="MFC6387740.1"/>
    </source>
</evidence>
<dbReference type="InterPro" id="IPR050900">
    <property type="entry name" value="Transposase_IS3/IS150/IS904"/>
</dbReference>
<dbReference type="Proteomes" id="UP001596267">
    <property type="component" value="Unassembled WGS sequence"/>
</dbReference>
<proteinExistence type="predicted"/>
<dbReference type="Pfam" id="PF00665">
    <property type="entry name" value="rve"/>
    <property type="match status" value="1"/>
</dbReference>
<evidence type="ECO:0000313" key="4">
    <source>
        <dbReference type="Proteomes" id="UP001596267"/>
    </source>
</evidence>
<dbReference type="InterPro" id="IPR036397">
    <property type="entry name" value="RNaseH_sf"/>
</dbReference>
<dbReference type="NCBIfam" id="NF033516">
    <property type="entry name" value="transpos_IS3"/>
    <property type="match status" value="1"/>
</dbReference>
<name>A0ABW1WL34_9BACL</name>
<organism evidence="3 4">
    <name type="scientific">Sporolactobacillus kofuensis</name>
    <dbReference type="NCBI Taxonomy" id="269672"/>
    <lineage>
        <taxon>Bacteria</taxon>
        <taxon>Bacillati</taxon>
        <taxon>Bacillota</taxon>
        <taxon>Bacilli</taxon>
        <taxon>Bacillales</taxon>
        <taxon>Sporolactobacillaceae</taxon>
        <taxon>Sporolactobacillus</taxon>
    </lineage>
</organism>
<dbReference type="InterPro" id="IPR048020">
    <property type="entry name" value="Transpos_IS3"/>
</dbReference>
<sequence length="287" mass="34440">MGHLSSPERATRAEQTQVVTELRRNHSLNDILWVVKLPKSVYYYQKQRQQKDTEDPVISEIKAVKQKHPAYGYRRVVLTLRRHHLKVNHKKVQRIMRTEGLQSTAYTKRIRKYNSYKGTVGKLAKNRLHRRFMTDRPYQKLVADVSEFRWGHQTTDERLYFEPVMDLYSDEILSFTISDHPTVAFALKPLHEALERLPEHHYRTYVHTDQGFQYQNYLWRKELKSHHICQSMSRKATCLDNAQMESFFHLMKAETVASHHYQTCEELETAMRVWIKYYNESRIKEKL</sequence>
<accession>A0ABW1WL34</accession>
<dbReference type="EMBL" id="JBHSTQ010000036">
    <property type="protein sequence ID" value="MFC6387740.1"/>
    <property type="molecule type" value="Genomic_DNA"/>
</dbReference>
<feature type="non-terminal residue" evidence="3">
    <location>
        <position position="287"/>
    </location>
</feature>
<dbReference type="Pfam" id="PF13276">
    <property type="entry name" value="HTH_21"/>
    <property type="match status" value="1"/>
</dbReference>
<dbReference type="InterPro" id="IPR025948">
    <property type="entry name" value="HTH-like_dom"/>
</dbReference>
<feature type="domain" description="Integrase catalytic" evidence="2">
    <location>
        <begin position="133"/>
        <end position="287"/>
    </location>
</feature>
<dbReference type="Gene3D" id="3.30.420.10">
    <property type="entry name" value="Ribonuclease H-like superfamily/Ribonuclease H"/>
    <property type="match status" value="1"/>
</dbReference>
<keyword evidence="4" id="KW-1185">Reference proteome</keyword>
<dbReference type="PANTHER" id="PTHR46889:SF4">
    <property type="entry name" value="TRANSPOSASE INSO FOR INSERTION SEQUENCE ELEMENT IS911B-RELATED"/>
    <property type="match status" value="1"/>
</dbReference>
<gene>
    <name evidence="3" type="ORF">ACFP7A_14365</name>
</gene>
<comment type="caution">
    <text evidence="3">The sequence shown here is derived from an EMBL/GenBank/DDBJ whole genome shotgun (WGS) entry which is preliminary data.</text>
</comment>
<dbReference type="InterPro" id="IPR012337">
    <property type="entry name" value="RNaseH-like_sf"/>
</dbReference>
<evidence type="ECO:0000256" key="1">
    <source>
        <dbReference type="ARBA" id="ARBA00002286"/>
    </source>
</evidence>
<dbReference type="RefSeq" id="WP_253077509.1">
    <property type="nucleotide sequence ID" value="NZ_JAMXWN010000038.1"/>
</dbReference>
<dbReference type="Pfam" id="PF13333">
    <property type="entry name" value="rve_2"/>
    <property type="match status" value="1"/>
</dbReference>
<evidence type="ECO:0000259" key="2">
    <source>
        <dbReference type="PROSITE" id="PS50994"/>
    </source>
</evidence>
<protein>
    <submittedName>
        <fullName evidence="3">IS3 family transposase</fullName>
    </submittedName>
</protein>
<dbReference type="PROSITE" id="PS50994">
    <property type="entry name" value="INTEGRASE"/>
    <property type="match status" value="1"/>
</dbReference>
<comment type="function">
    <text evidence="1">Involved in the transposition of the insertion sequence.</text>
</comment>